<proteinExistence type="predicted"/>
<accession>A0A1I8HXW3</accession>
<protein>
    <submittedName>
        <fullName evidence="2">Ig-like domain-containing protein</fullName>
    </submittedName>
</protein>
<evidence type="ECO:0000313" key="1">
    <source>
        <dbReference type="Proteomes" id="UP000095280"/>
    </source>
</evidence>
<name>A0A1I8HXW3_9PLAT</name>
<dbReference type="WBParaSite" id="maker-uti_cns_0008587-snap-gene-0.4-mRNA-1">
    <property type="protein sequence ID" value="maker-uti_cns_0008587-snap-gene-0.4-mRNA-1"/>
    <property type="gene ID" value="maker-uti_cns_0008587-snap-gene-0.4"/>
</dbReference>
<dbReference type="Proteomes" id="UP000095280">
    <property type="component" value="Unplaced"/>
</dbReference>
<keyword evidence="1" id="KW-1185">Reference proteome</keyword>
<organism evidence="1 2">
    <name type="scientific">Macrostomum lignano</name>
    <dbReference type="NCBI Taxonomy" id="282301"/>
    <lineage>
        <taxon>Eukaryota</taxon>
        <taxon>Metazoa</taxon>
        <taxon>Spiralia</taxon>
        <taxon>Lophotrochozoa</taxon>
        <taxon>Platyhelminthes</taxon>
        <taxon>Rhabditophora</taxon>
        <taxon>Macrostomorpha</taxon>
        <taxon>Macrostomida</taxon>
        <taxon>Macrostomidae</taxon>
        <taxon>Macrostomum</taxon>
    </lineage>
</organism>
<evidence type="ECO:0000313" key="2">
    <source>
        <dbReference type="WBParaSite" id="maker-uti_cns_0008587-snap-gene-0.4-mRNA-1"/>
    </source>
</evidence>
<reference evidence="2" key="1">
    <citation type="submission" date="2016-11" db="UniProtKB">
        <authorList>
            <consortium name="WormBaseParasite"/>
        </authorList>
    </citation>
    <scope>IDENTIFICATION</scope>
</reference>
<sequence>VGVNITAKEISDAWQSSAYNRQGCFRDSSARPWQWDYFHSSNTPDASGYQWLLVKLARCVSVRSVIVHRRNVEKVRAQGIEVLLGHQMPAGLTENPLDCIASFNHSLIEFYLCGVTGNFGNSNFSYKMTCATRNYSKLPRFVLLRKFVANAADKYMNFVMVELEEDEQDEAQESGCFREYFCKPEGRQRCSVEQLSKLTLNDKVMVKESLPCKTEKPDSVNCSIRTRSGDVTALRIKTYRPSFLILNDITMTWDMHGASLQCRHSCTDGTLAVTSQTLGLRGWKSIKIPSSIQLNLGFTKHWVVNSTAVFTFITQGSFPMPVHKCSVAISVFNSMSNVKELRPISEVRRNFHVLVFKDTLNLSLYRGAIFHKLNRIIIWHFEFQKLTTRSSNASFDLISYFSVPVSLSYQGGTLFCSLECNNQTITTVSARIPEIKEPCRTRFLLPPDSNWIDGATVNLTADSSQGNWATTSHSCFLQSEGVPNSTLRIV</sequence>
<dbReference type="AlphaFoldDB" id="A0A1I8HXW3"/>